<reference evidence="3" key="1">
    <citation type="journal article" date="2019" name="Int. J. Syst. Evol. Microbiol.">
        <title>The Global Catalogue of Microorganisms (GCM) 10K type strain sequencing project: providing services to taxonomists for standard genome sequencing and annotation.</title>
        <authorList>
            <consortium name="The Broad Institute Genomics Platform"/>
            <consortium name="The Broad Institute Genome Sequencing Center for Infectious Disease"/>
            <person name="Wu L."/>
            <person name="Ma J."/>
        </authorList>
    </citation>
    <scope>NUCLEOTIDE SEQUENCE [LARGE SCALE GENOMIC DNA]</scope>
    <source>
        <strain evidence="3">CGMCC 1.15905</strain>
    </source>
</reference>
<feature type="transmembrane region" description="Helical" evidence="1">
    <location>
        <begin position="102"/>
        <end position="121"/>
    </location>
</feature>
<evidence type="ECO:0008006" key="4">
    <source>
        <dbReference type="Google" id="ProtNLM"/>
    </source>
</evidence>
<name>A0ABQ1HLA2_9GAMM</name>
<evidence type="ECO:0000313" key="3">
    <source>
        <dbReference type="Proteomes" id="UP000623419"/>
    </source>
</evidence>
<feature type="transmembrane region" description="Helical" evidence="1">
    <location>
        <begin position="76"/>
        <end position="96"/>
    </location>
</feature>
<dbReference type="RefSeq" id="WP_188663771.1">
    <property type="nucleotide sequence ID" value="NZ_BMKC01000002.1"/>
</dbReference>
<protein>
    <recommendedName>
        <fullName evidence="4">DUF4345 domain-containing protein</fullName>
    </recommendedName>
</protein>
<keyword evidence="1" id="KW-1133">Transmembrane helix</keyword>
<feature type="transmembrane region" description="Helical" evidence="1">
    <location>
        <begin position="45"/>
        <end position="64"/>
    </location>
</feature>
<proteinExistence type="predicted"/>
<sequence length="137" mass="14405">MSTERMLRLALAAAGVFTLIGAVMFGMPSSWPASLAGLPAEVPPIYRLLAALMMVLFGTLSLWLSVQPRLPLQMVTFAALAKLLAFAAILVLWLAGGVAGRTLGAVSGDLLFALLFLYGAARMGAQSDVSNKRGVVR</sequence>
<keyword evidence="3" id="KW-1185">Reference proteome</keyword>
<keyword evidence="1" id="KW-0472">Membrane</keyword>
<evidence type="ECO:0000256" key="1">
    <source>
        <dbReference type="SAM" id="Phobius"/>
    </source>
</evidence>
<gene>
    <name evidence="2" type="ORF">GCM10011521_20290</name>
</gene>
<evidence type="ECO:0000313" key="2">
    <source>
        <dbReference type="EMBL" id="GGA81883.1"/>
    </source>
</evidence>
<dbReference type="EMBL" id="BMKC01000002">
    <property type="protein sequence ID" value="GGA81883.1"/>
    <property type="molecule type" value="Genomic_DNA"/>
</dbReference>
<dbReference type="Proteomes" id="UP000623419">
    <property type="component" value="Unassembled WGS sequence"/>
</dbReference>
<keyword evidence="1" id="KW-0812">Transmembrane</keyword>
<organism evidence="2 3">
    <name type="scientific">Arenimonas soli</name>
    <dbReference type="NCBI Taxonomy" id="2269504"/>
    <lineage>
        <taxon>Bacteria</taxon>
        <taxon>Pseudomonadati</taxon>
        <taxon>Pseudomonadota</taxon>
        <taxon>Gammaproteobacteria</taxon>
        <taxon>Lysobacterales</taxon>
        <taxon>Lysobacteraceae</taxon>
        <taxon>Arenimonas</taxon>
    </lineage>
</organism>
<accession>A0ABQ1HLA2</accession>
<comment type="caution">
    <text evidence="2">The sequence shown here is derived from an EMBL/GenBank/DDBJ whole genome shotgun (WGS) entry which is preliminary data.</text>
</comment>